<comment type="caution">
    <text evidence="1">The sequence shown here is derived from an EMBL/GenBank/DDBJ whole genome shotgun (WGS) entry which is preliminary data.</text>
</comment>
<name>A0A4Y2LRI7_ARAVE</name>
<dbReference type="Proteomes" id="UP000499080">
    <property type="component" value="Unassembled WGS sequence"/>
</dbReference>
<evidence type="ECO:0000313" key="1">
    <source>
        <dbReference type="EMBL" id="GBN15977.1"/>
    </source>
</evidence>
<accession>A0A4Y2LRI7</accession>
<dbReference type="EMBL" id="BGPR01006087">
    <property type="protein sequence ID" value="GBN15977.1"/>
    <property type="molecule type" value="Genomic_DNA"/>
</dbReference>
<reference evidence="1 2" key="1">
    <citation type="journal article" date="2019" name="Sci. Rep.">
        <title>Orb-weaving spider Araneus ventricosus genome elucidates the spidroin gene catalogue.</title>
        <authorList>
            <person name="Kono N."/>
            <person name="Nakamura H."/>
            <person name="Ohtoshi R."/>
            <person name="Moran D.A.P."/>
            <person name="Shinohara A."/>
            <person name="Yoshida Y."/>
            <person name="Fujiwara M."/>
            <person name="Mori M."/>
            <person name="Tomita M."/>
            <person name="Arakawa K."/>
        </authorList>
    </citation>
    <scope>NUCLEOTIDE SEQUENCE [LARGE SCALE GENOMIC DNA]</scope>
</reference>
<dbReference type="AlphaFoldDB" id="A0A4Y2LRI7"/>
<organism evidence="1 2">
    <name type="scientific">Araneus ventricosus</name>
    <name type="common">Orbweaver spider</name>
    <name type="synonym">Epeira ventricosa</name>
    <dbReference type="NCBI Taxonomy" id="182803"/>
    <lineage>
        <taxon>Eukaryota</taxon>
        <taxon>Metazoa</taxon>
        <taxon>Ecdysozoa</taxon>
        <taxon>Arthropoda</taxon>
        <taxon>Chelicerata</taxon>
        <taxon>Arachnida</taxon>
        <taxon>Araneae</taxon>
        <taxon>Araneomorphae</taxon>
        <taxon>Entelegynae</taxon>
        <taxon>Araneoidea</taxon>
        <taxon>Araneidae</taxon>
        <taxon>Araneus</taxon>
    </lineage>
</organism>
<evidence type="ECO:0000313" key="2">
    <source>
        <dbReference type="Proteomes" id="UP000499080"/>
    </source>
</evidence>
<sequence>MGSQRFWNLLNISIRRGDTLECTRRFHVTPRPAAGRLYKGAAWMTEGELIHWERLWSFVRSASWEDGELSAIEGAVIVDHGSPTMATNLATWQLWRRSMGSQRCWNLLNISIRRESTLECTRGFHVTPRPAAGDYIRRALG</sequence>
<protein>
    <submittedName>
        <fullName evidence="1">Uncharacterized protein</fullName>
    </submittedName>
</protein>
<gene>
    <name evidence="1" type="ORF">AVEN_21233_1</name>
</gene>
<keyword evidence="2" id="KW-1185">Reference proteome</keyword>
<proteinExistence type="predicted"/>